<dbReference type="KEGG" id="acru:HHL28_02020"/>
<name>A0A858R3R8_9PROT</name>
<feature type="compositionally biased region" description="Low complexity" evidence="1">
    <location>
        <begin position="193"/>
        <end position="202"/>
    </location>
</feature>
<dbReference type="AlphaFoldDB" id="A0A858R3R8"/>
<dbReference type="InterPro" id="IPR018968">
    <property type="entry name" value="Phasin"/>
</dbReference>
<protein>
    <recommendedName>
        <fullName evidence="6">Phasin domain-containing protein</fullName>
    </recommendedName>
</protein>
<dbReference type="PANTHER" id="PTHR35585">
    <property type="entry name" value="HHE DOMAIN PROTEIN (AFU_ORTHOLOGUE AFUA_4G00730)"/>
    <property type="match status" value="1"/>
</dbReference>
<feature type="region of interest" description="Disordered" evidence="1">
    <location>
        <begin position="129"/>
        <end position="211"/>
    </location>
</feature>
<evidence type="ECO:0008006" key="6">
    <source>
        <dbReference type="Google" id="ProtNLM"/>
    </source>
</evidence>
<dbReference type="Pfam" id="PF09361">
    <property type="entry name" value="Phasin_2"/>
    <property type="match status" value="1"/>
</dbReference>
<evidence type="ECO:0000313" key="5">
    <source>
        <dbReference type="Proteomes" id="UP000501891"/>
    </source>
</evidence>
<evidence type="ECO:0000259" key="3">
    <source>
        <dbReference type="Pfam" id="PF09361"/>
    </source>
</evidence>
<evidence type="ECO:0000256" key="1">
    <source>
        <dbReference type="SAM" id="MobiDB-lite"/>
    </source>
</evidence>
<gene>
    <name evidence="4" type="ORF">HHL28_02020</name>
</gene>
<keyword evidence="5" id="KW-1185">Reference proteome</keyword>
<feature type="compositionally biased region" description="Basic and acidic residues" evidence="1">
    <location>
        <begin position="146"/>
        <end position="192"/>
    </location>
</feature>
<dbReference type="Pfam" id="PF01814">
    <property type="entry name" value="Hemerythrin"/>
    <property type="match status" value="1"/>
</dbReference>
<dbReference type="Gene3D" id="1.20.120.520">
    <property type="entry name" value="nmb1532 protein domain like"/>
    <property type="match status" value="1"/>
</dbReference>
<accession>A0A858R3R8</accession>
<evidence type="ECO:0000259" key="2">
    <source>
        <dbReference type="Pfam" id="PF01814"/>
    </source>
</evidence>
<dbReference type="Proteomes" id="UP000501891">
    <property type="component" value="Chromosome"/>
</dbReference>
<reference evidence="4" key="1">
    <citation type="submission" date="2020-04" db="EMBL/GenBank/DDBJ databases">
        <title>A desert anoxygenic phototrophic bacterium fixes CO2 using RubisCO under aerobic conditions.</title>
        <authorList>
            <person name="Tang K."/>
        </authorList>
    </citation>
    <scope>NUCLEOTIDE SEQUENCE [LARGE SCALE GENOMIC DNA]</scope>
    <source>
        <strain evidence="4">MIMtkB3</strain>
    </source>
</reference>
<evidence type="ECO:0000313" key="4">
    <source>
        <dbReference type="EMBL" id="QJE72041.1"/>
    </source>
</evidence>
<dbReference type="PANTHER" id="PTHR35585:SF1">
    <property type="entry name" value="HHE DOMAIN PROTEIN (AFU_ORTHOLOGUE AFUA_4G00730)"/>
    <property type="match status" value="1"/>
</dbReference>
<feature type="domain" description="Hemerythrin-like" evidence="2">
    <location>
        <begin position="14"/>
        <end position="121"/>
    </location>
</feature>
<organism evidence="4 5">
    <name type="scientific">Aerophototrophica crusticola</name>
    <dbReference type="NCBI Taxonomy" id="1709002"/>
    <lineage>
        <taxon>Bacteria</taxon>
        <taxon>Pseudomonadati</taxon>
        <taxon>Pseudomonadota</taxon>
        <taxon>Alphaproteobacteria</taxon>
        <taxon>Rhodospirillales</taxon>
        <taxon>Rhodospirillaceae</taxon>
        <taxon>Aerophototrophica</taxon>
    </lineage>
</organism>
<dbReference type="EMBL" id="CP051775">
    <property type="protein sequence ID" value="QJE72041.1"/>
    <property type="molecule type" value="Genomic_DNA"/>
</dbReference>
<feature type="domain" description="Phasin" evidence="3">
    <location>
        <begin position="240"/>
        <end position="334"/>
    </location>
</feature>
<proteinExistence type="predicted"/>
<dbReference type="InterPro" id="IPR012312">
    <property type="entry name" value="Hemerythrin-like"/>
</dbReference>
<sequence>MMNIHHAMKIGPAKINDLFGRLADTSDGASKKRETIFAELASELHLVAELEEKHLLPMLAKHEETKALAAAAREDNKAILRQLKELGQVPKDGDAFTQGLASLRKAFQQSVRDDRKELLPAVQKVLSREEATSVAGKMQSGAAQAEQDRRDEANQAKADAKAAREEVQREAEAAQAVERTREAAEQASREAARQAATTIRQASDAVGDAAREGAGRMAEGVRRATASLGDAAGIYREAASSTAGDLQAVASASNVAVRGLAEVRRHWNEHLSTTLQEGVALSQRLMRCKTGREVAEAQRDYARSATRAWLASQVKILEAAQRITADALPTLQARLGEGQGQRDGATPAAR</sequence>